<dbReference type="PANTHER" id="PTHR43687:SF4">
    <property type="entry name" value="BLR5484 PROTEIN"/>
    <property type="match status" value="1"/>
</dbReference>
<keyword evidence="1" id="KW-0004">4Fe-4S</keyword>
<gene>
    <name evidence="6" type="ORF">ACFPPD_05330</name>
</gene>
<dbReference type="SUPFAM" id="SSF54862">
    <property type="entry name" value="4Fe-4S ferredoxins"/>
    <property type="match status" value="1"/>
</dbReference>
<proteinExistence type="predicted"/>
<reference evidence="7" key="1">
    <citation type="journal article" date="2019" name="Int. J. Syst. Evol. Microbiol.">
        <title>The Global Catalogue of Microorganisms (GCM) 10K type strain sequencing project: providing services to taxonomists for standard genome sequencing and annotation.</title>
        <authorList>
            <consortium name="The Broad Institute Genomics Platform"/>
            <consortium name="The Broad Institute Genome Sequencing Center for Infectious Disease"/>
            <person name="Wu L."/>
            <person name="Ma J."/>
        </authorList>
    </citation>
    <scope>NUCLEOTIDE SEQUENCE [LARGE SCALE GENOMIC DNA]</scope>
    <source>
        <strain evidence="7">CCUG 57113</strain>
    </source>
</reference>
<comment type="caution">
    <text evidence="6">The sequence shown here is derived from an EMBL/GenBank/DDBJ whole genome shotgun (WGS) entry which is preliminary data.</text>
</comment>
<evidence type="ECO:0000259" key="5">
    <source>
        <dbReference type="PROSITE" id="PS51379"/>
    </source>
</evidence>
<dbReference type="PANTHER" id="PTHR43687">
    <property type="entry name" value="ADENYLYLSULFATE REDUCTASE, BETA SUBUNIT"/>
    <property type="match status" value="1"/>
</dbReference>
<dbReference type="EMBL" id="JBHSMH010000007">
    <property type="protein sequence ID" value="MFC5468134.1"/>
    <property type="molecule type" value="Genomic_DNA"/>
</dbReference>
<evidence type="ECO:0000256" key="3">
    <source>
        <dbReference type="ARBA" id="ARBA00023004"/>
    </source>
</evidence>
<feature type="domain" description="4Fe-4S ferredoxin-type" evidence="5">
    <location>
        <begin position="31"/>
        <end position="60"/>
    </location>
</feature>
<dbReference type="RefSeq" id="WP_209746521.1">
    <property type="nucleotide sequence ID" value="NZ_JBHSMH010000007.1"/>
</dbReference>
<evidence type="ECO:0000256" key="4">
    <source>
        <dbReference type="ARBA" id="ARBA00023014"/>
    </source>
</evidence>
<dbReference type="Gene3D" id="3.30.70.20">
    <property type="match status" value="1"/>
</dbReference>
<dbReference type="Pfam" id="PF13187">
    <property type="entry name" value="Fer4_9"/>
    <property type="match status" value="1"/>
</dbReference>
<dbReference type="InterPro" id="IPR050572">
    <property type="entry name" value="Fe-S_Ferredoxin"/>
</dbReference>
<evidence type="ECO:0000256" key="2">
    <source>
        <dbReference type="ARBA" id="ARBA00022723"/>
    </source>
</evidence>
<name>A0ABW0LQG1_9BACL</name>
<dbReference type="PROSITE" id="PS00198">
    <property type="entry name" value="4FE4S_FER_1"/>
    <property type="match status" value="2"/>
</dbReference>
<dbReference type="PROSITE" id="PS51379">
    <property type="entry name" value="4FE4S_FER_2"/>
    <property type="match status" value="2"/>
</dbReference>
<keyword evidence="2" id="KW-0479">Metal-binding</keyword>
<evidence type="ECO:0000313" key="7">
    <source>
        <dbReference type="Proteomes" id="UP001596105"/>
    </source>
</evidence>
<evidence type="ECO:0000256" key="1">
    <source>
        <dbReference type="ARBA" id="ARBA00022485"/>
    </source>
</evidence>
<feature type="domain" description="4Fe-4S ferredoxin-type" evidence="5">
    <location>
        <begin position="1"/>
        <end position="30"/>
    </location>
</feature>
<dbReference type="InterPro" id="IPR017896">
    <property type="entry name" value="4Fe4S_Fe-S-bd"/>
</dbReference>
<protein>
    <submittedName>
        <fullName evidence="6">4Fe-4S binding protein</fullName>
    </submittedName>
</protein>
<keyword evidence="7" id="KW-1185">Reference proteome</keyword>
<dbReference type="Proteomes" id="UP001596105">
    <property type="component" value="Unassembled WGS sequence"/>
</dbReference>
<dbReference type="InterPro" id="IPR017900">
    <property type="entry name" value="4Fe4S_Fe_S_CS"/>
</dbReference>
<accession>A0ABW0LQG1</accession>
<organism evidence="6 7">
    <name type="scientific">Cohnella suwonensis</name>
    <dbReference type="NCBI Taxonomy" id="696072"/>
    <lineage>
        <taxon>Bacteria</taxon>
        <taxon>Bacillati</taxon>
        <taxon>Bacillota</taxon>
        <taxon>Bacilli</taxon>
        <taxon>Bacillales</taxon>
        <taxon>Paenibacillaceae</taxon>
        <taxon>Cohnella</taxon>
    </lineage>
</organism>
<keyword evidence="3" id="KW-0408">Iron</keyword>
<evidence type="ECO:0000313" key="6">
    <source>
        <dbReference type="EMBL" id="MFC5468134.1"/>
    </source>
</evidence>
<sequence>MIQIISKERCVGCDLCIKVCPTDVFDKEGDYPVIARQSDCQTCYMCELYCPANAMYVSPLPEENQVLQEDTLIESGLIGSYRETIGWGKGRKSAASLDRFHFLNELKTNDA</sequence>
<keyword evidence="4" id="KW-0411">Iron-sulfur</keyword>